<feature type="transmembrane region" description="Helical" evidence="1">
    <location>
        <begin position="55"/>
        <end position="80"/>
    </location>
</feature>
<feature type="transmembrane region" description="Helical" evidence="1">
    <location>
        <begin position="170"/>
        <end position="188"/>
    </location>
</feature>
<evidence type="ECO:0000313" key="3">
    <source>
        <dbReference type="Proteomes" id="UP000717585"/>
    </source>
</evidence>
<accession>A0A8J6B010</accession>
<feature type="transmembrane region" description="Helical" evidence="1">
    <location>
        <begin position="271"/>
        <end position="292"/>
    </location>
</feature>
<keyword evidence="1" id="KW-1133">Transmembrane helix</keyword>
<protein>
    <recommendedName>
        <fullName evidence="4">Transmembrane protein</fullName>
    </recommendedName>
</protein>
<gene>
    <name evidence="2" type="ORF">J8273_2126</name>
</gene>
<name>A0A8J6B010_9EUKA</name>
<feature type="transmembrane region" description="Helical" evidence="1">
    <location>
        <begin position="342"/>
        <end position="363"/>
    </location>
</feature>
<organism evidence="2 3">
    <name type="scientific">Carpediemonas membranifera</name>
    <dbReference type="NCBI Taxonomy" id="201153"/>
    <lineage>
        <taxon>Eukaryota</taxon>
        <taxon>Metamonada</taxon>
        <taxon>Carpediemonas-like organisms</taxon>
        <taxon>Carpediemonas</taxon>
    </lineage>
</organism>
<evidence type="ECO:0000256" key="1">
    <source>
        <dbReference type="SAM" id="Phobius"/>
    </source>
</evidence>
<evidence type="ECO:0008006" key="4">
    <source>
        <dbReference type="Google" id="ProtNLM"/>
    </source>
</evidence>
<feature type="transmembrane region" description="Helical" evidence="1">
    <location>
        <begin position="230"/>
        <end position="250"/>
    </location>
</feature>
<dbReference type="Proteomes" id="UP000717585">
    <property type="component" value="Unassembled WGS sequence"/>
</dbReference>
<dbReference type="EMBL" id="JAHDYR010000006">
    <property type="protein sequence ID" value="KAG9396395.1"/>
    <property type="molecule type" value="Genomic_DNA"/>
</dbReference>
<reference evidence="2" key="1">
    <citation type="submission" date="2021-05" db="EMBL/GenBank/DDBJ databases">
        <title>A free-living protist that lacks canonical eukaryotic 1 DNA replication and segregation systems.</title>
        <authorList>
            <person name="Salas-Leiva D.E."/>
            <person name="Tromer E.C."/>
            <person name="Curtis B.A."/>
            <person name="Jerlstrom-Hultqvist J."/>
            <person name="Kolisko M."/>
            <person name="Yi Z."/>
            <person name="Salas-Leiva J.S."/>
            <person name="Gallot-Lavallee L."/>
            <person name="Kops G.J.P.L."/>
            <person name="Archibald J.M."/>
            <person name="Simpson A.G.B."/>
            <person name="Roger A.J."/>
        </authorList>
    </citation>
    <scope>NUCLEOTIDE SEQUENCE</scope>
    <source>
        <strain evidence="2">BICM</strain>
    </source>
</reference>
<proteinExistence type="predicted"/>
<evidence type="ECO:0000313" key="2">
    <source>
        <dbReference type="EMBL" id="KAG9396395.1"/>
    </source>
</evidence>
<dbReference type="AlphaFoldDB" id="A0A8J6B010"/>
<sequence>MTELSTVPLSPSAGKKTFFFYRPIDEQAPVSVLFSPKELSQASMLLASRNFGPGLIIWTLYYFLTWVFFILGLSITQLIFLPLLPVTVAILPWAFTVFWTSALFFFQGRLKTTMYALGEGEKVPWYKYFSGPPCSAEEAGGVRWKGYLLNGIIGVVKFFLNLAIALVPVAYAVSLLLQPFLGFLSSFHMKRLGMFRVIRLHFIGVAYNLFYHALLAVLITPLLLFEVSTLFLATVITRPVINALFCVYYAHAYGLANNPTAIVDHTPAKPIAPRLAMFAGFIPLISFMGPMLNGQMAKAVRILLIQFLLAVPPLLPFMPMLLSLVLSALLSIFEMINISESFYFISAIRATYGFLLALVALLLPYTSVLLVLVIVVYLAWICVNGADNFLVTRAHLSHQTVYHAEYFVKYLSVLHFPPVPGAFYTKDSESPKAEPKDAV</sequence>
<feature type="transmembrane region" description="Helical" evidence="1">
    <location>
        <begin position="86"/>
        <end position="106"/>
    </location>
</feature>
<keyword evidence="1" id="KW-0472">Membrane</keyword>
<feature type="transmembrane region" description="Helical" evidence="1">
    <location>
        <begin position="369"/>
        <end position="390"/>
    </location>
</feature>
<feature type="transmembrane region" description="Helical" evidence="1">
    <location>
        <begin position="304"/>
        <end position="330"/>
    </location>
</feature>
<feature type="transmembrane region" description="Helical" evidence="1">
    <location>
        <begin position="200"/>
        <end position="224"/>
    </location>
</feature>
<keyword evidence="3" id="KW-1185">Reference proteome</keyword>
<comment type="caution">
    <text evidence="2">The sequence shown here is derived from an EMBL/GenBank/DDBJ whole genome shotgun (WGS) entry which is preliminary data.</text>
</comment>
<keyword evidence="1" id="KW-0812">Transmembrane</keyword>